<keyword evidence="2" id="KW-1185">Reference proteome</keyword>
<dbReference type="AlphaFoldDB" id="A0A1I7XA56"/>
<proteinExistence type="predicted"/>
<organism evidence="2 3">
    <name type="scientific">Heterorhabditis bacteriophora</name>
    <name type="common">Entomopathogenic nematode worm</name>
    <dbReference type="NCBI Taxonomy" id="37862"/>
    <lineage>
        <taxon>Eukaryota</taxon>
        <taxon>Metazoa</taxon>
        <taxon>Ecdysozoa</taxon>
        <taxon>Nematoda</taxon>
        <taxon>Chromadorea</taxon>
        <taxon>Rhabditida</taxon>
        <taxon>Rhabditina</taxon>
        <taxon>Rhabditomorpha</taxon>
        <taxon>Strongyloidea</taxon>
        <taxon>Heterorhabditidae</taxon>
        <taxon>Heterorhabditis</taxon>
    </lineage>
</organism>
<protein>
    <submittedName>
        <fullName evidence="3">Uncharacterized protein</fullName>
    </submittedName>
</protein>
<reference evidence="3" key="1">
    <citation type="submission" date="2016-11" db="UniProtKB">
        <authorList>
            <consortium name="WormBaseParasite"/>
        </authorList>
    </citation>
    <scope>IDENTIFICATION</scope>
</reference>
<name>A0A1I7XA56_HETBA</name>
<dbReference type="WBParaSite" id="Hba_14244">
    <property type="protein sequence ID" value="Hba_14244"/>
    <property type="gene ID" value="Hba_14244"/>
</dbReference>
<evidence type="ECO:0000256" key="1">
    <source>
        <dbReference type="SAM" id="MobiDB-lite"/>
    </source>
</evidence>
<feature type="region of interest" description="Disordered" evidence="1">
    <location>
        <begin position="1"/>
        <end position="36"/>
    </location>
</feature>
<sequence length="56" mass="6488">MKSTEQKLQQPIAHSPAQKTLPFNSDEKELQSTQSKISQFTIRFICPYNRGRGVFF</sequence>
<evidence type="ECO:0000313" key="2">
    <source>
        <dbReference type="Proteomes" id="UP000095283"/>
    </source>
</evidence>
<evidence type="ECO:0000313" key="3">
    <source>
        <dbReference type="WBParaSite" id="Hba_14244"/>
    </source>
</evidence>
<dbReference type="Proteomes" id="UP000095283">
    <property type="component" value="Unplaced"/>
</dbReference>
<accession>A0A1I7XA56</accession>